<organism evidence="2 3">
    <name type="scientific">Leadbettera azotonutricia (strain ATCC BAA-888 / DSM 13862 / ZAS-9)</name>
    <name type="common">Treponema azotonutricium</name>
    <dbReference type="NCBI Taxonomy" id="545695"/>
    <lineage>
        <taxon>Bacteria</taxon>
        <taxon>Pseudomonadati</taxon>
        <taxon>Spirochaetota</taxon>
        <taxon>Spirochaetia</taxon>
        <taxon>Spirochaetales</taxon>
        <taxon>Breznakiellaceae</taxon>
        <taxon>Leadbettera</taxon>
    </lineage>
</organism>
<feature type="transmembrane region" description="Helical" evidence="1">
    <location>
        <begin position="121"/>
        <end position="140"/>
    </location>
</feature>
<keyword evidence="1" id="KW-0812">Transmembrane</keyword>
<dbReference type="HOGENOM" id="CLU_146778_0_0_12"/>
<dbReference type="Proteomes" id="UP000009222">
    <property type="component" value="Chromosome"/>
</dbReference>
<keyword evidence="1" id="KW-0472">Membrane</keyword>
<gene>
    <name evidence="2" type="ordered locus">TREAZ_0412</name>
</gene>
<sequence length="146" mass="16470">MRAAKYLIALWVGVLIYALFSANSGPKGFRAYSQLEAELDKEKANVEELMVINHDLGNTKDALLYDRDTLAVYAREQGFARSDEKFIRIVGLGNTPKMTASPGRIVTAIPPEHTPDRFLRIFSFFAVLTLLICFGAYDFLNYLKSR</sequence>
<accession>F5YCW2</accession>
<protein>
    <submittedName>
        <fullName evidence="2">Putative septum formation initiator subfamily</fullName>
    </submittedName>
</protein>
<proteinExistence type="predicted"/>
<dbReference type="AlphaFoldDB" id="F5YCW2"/>
<keyword evidence="1" id="KW-1133">Transmembrane helix</keyword>
<evidence type="ECO:0000313" key="3">
    <source>
        <dbReference type="Proteomes" id="UP000009222"/>
    </source>
</evidence>
<reference evidence="2 3" key="2">
    <citation type="journal article" date="2011" name="ISME J.">
        <title>RNA-seq reveals cooperative metabolic interactions between two termite-gut spirochete species in co-culture.</title>
        <authorList>
            <person name="Rosenthal A.Z."/>
            <person name="Matson E.G."/>
            <person name="Eldar A."/>
            <person name="Leadbetter J.R."/>
        </authorList>
    </citation>
    <scope>NUCLEOTIDE SEQUENCE [LARGE SCALE GENOMIC DNA]</scope>
    <source>
        <strain evidence="3">ATCC BAA-888 / DSM 13862 / ZAS-9</strain>
    </source>
</reference>
<dbReference type="Pfam" id="PF04977">
    <property type="entry name" value="DivIC"/>
    <property type="match status" value="1"/>
</dbReference>
<reference evidence="3" key="1">
    <citation type="submission" date="2009-12" db="EMBL/GenBank/DDBJ databases">
        <title>Complete sequence of Treponema azotonutricium strain ZAS-9.</title>
        <authorList>
            <person name="Tetu S.G."/>
            <person name="Matson E."/>
            <person name="Ren Q."/>
            <person name="Seshadri R."/>
            <person name="Elbourne L."/>
            <person name="Hassan K.A."/>
            <person name="Durkin A."/>
            <person name="Radune D."/>
            <person name="Mohamoud Y."/>
            <person name="Shay R."/>
            <person name="Jin S."/>
            <person name="Zhang X."/>
            <person name="Lucey K."/>
            <person name="Ballor N.R."/>
            <person name="Ottesen E."/>
            <person name="Rosenthal R."/>
            <person name="Allen A."/>
            <person name="Leadbetter J.R."/>
            <person name="Paulsen I.T."/>
        </authorList>
    </citation>
    <scope>NUCLEOTIDE SEQUENCE [LARGE SCALE GENOMIC DNA]</scope>
    <source>
        <strain evidence="3">ATCC BAA-888 / DSM 13862 / ZAS-9</strain>
    </source>
</reference>
<dbReference type="eggNOG" id="COG2919">
    <property type="taxonomic scope" value="Bacteria"/>
</dbReference>
<name>F5YCW2_LEAAZ</name>
<dbReference type="RefSeq" id="WP_015711533.1">
    <property type="nucleotide sequence ID" value="NC_015577.1"/>
</dbReference>
<dbReference type="InParanoid" id="F5YCW2"/>
<dbReference type="InterPro" id="IPR007060">
    <property type="entry name" value="FtsL/DivIC"/>
</dbReference>
<dbReference type="EMBL" id="CP001841">
    <property type="protein sequence ID" value="AEF80540.1"/>
    <property type="molecule type" value="Genomic_DNA"/>
</dbReference>
<dbReference type="KEGG" id="taz:TREAZ_0412"/>
<keyword evidence="3" id="KW-1185">Reference proteome</keyword>
<evidence type="ECO:0000313" key="2">
    <source>
        <dbReference type="EMBL" id="AEF80540.1"/>
    </source>
</evidence>
<dbReference type="OrthoDB" id="360055at2"/>
<dbReference type="STRING" id="545695.TREAZ_0412"/>
<evidence type="ECO:0000256" key="1">
    <source>
        <dbReference type="SAM" id="Phobius"/>
    </source>
</evidence>